<accession>A0ABQ1GPK0</accession>
<evidence type="ECO:0000313" key="2">
    <source>
        <dbReference type="Proteomes" id="UP000627464"/>
    </source>
</evidence>
<sequence>MNEDIFVQAPLPMLTRFQVGDKVKLLTFPVGVEPASYQLEVTISRIMDGEFEGEIVRVSPLGRTSSTHRHFEVGGFVEFRGANIQGMAS</sequence>
<comment type="caution">
    <text evidence="1">The sequence shown here is derived from an EMBL/GenBank/DDBJ whole genome shotgun (WGS) entry which is preliminary data.</text>
</comment>
<gene>
    <name evidence="1" type="ORF">GCM10011328_23800</name>
</gene>
<organism evidence="1 2">
    <name type="scientific">Hafnia psychrotolerans</name>
    <dbReference type="NCBI Taxonomy" id="1477018"/>
    <lineage>
        <taxon>Bacteria</taxon>
        <taxon>Pseudomonadati</taxon>
        <taxon>Pseudomonadota</taxon>
        <taxon>Gammaproteobacteria</taxon>
        <taxon>Enterobacterales</taxon>
        <taxon>Hafniaceae</taxon>
        <taxon>Hafnia</taxon>
    </lineage>
</organism>
<name>A0ABQ1GPK0_9GAMM</name>
<evidence type="ECO:0000313" key="1">
    <source>
        <dbReference type="EMBL" id="GGA47905.1"/>
    </source>
</evidence>
<protein>
    <submittedName>
        <fullName evidence="1">Uncharacterized protein</fullName>
    </submittedName>
</protein>
<dbReference type="RefSeq" id="WP_188473758.1">
    <property type="nucleotide sequence ID" value="NZ_BMFZ01000006.1"/>
</dbReference>
<reference evidence="2" key="1">
    <citation type="journal article" date="2019" name="Int. J. Syst. Evol. Microbiol.">
        <title>The Global Catalogue of Microorganisms (GCM) 10K type strain sequencing project: providing services to taxonomists for standard genome sequencing and annotation.</title>
        <authorList>
            <consortium name="The Broad Institute Genomics Platform"/>
            <consortium name="The Broad Institute Genome Sequencing Center for Infectious Disease"/>
            <person name="Wu L."/>
            <person name="Ma J."/>
        </authorList>
    </citation>
    <scope>NUCLEOTIDE SEQUENCE [LARGE SCALE GENOMIC DNA]</scope>
    <source>
        <strain evidence="2">CGMCC 1.12806</strain>
    </source>
</reference>
<dbReference type="Proteomes" id="UP000627464">
    <property type="component" value="Unassembled WGS sequence"/>
</dbReference>
<proteinExistence type="predicted"/>
<dbReference type="EMBL" id="BMFZ01000006">
    <property type="protein sequence ID" value="GGA47905.1"/>
    <property type="molecule type" value="Genomic_DNA"/>
</dbReference>
<keyword evidence="2" id="KW-1185">Reference proteome</keyword>